<gene>
    <name evidence="2" type="ORF">LEMA_P037780.1</name>
</gene>
<dbReference type="OrthoDB" id="3797115at2759"/>
<dbReference type="InParanoid" id="E4ZQU9"/>
<proteinExistence type="predicted"/>
<dbReference type="eggNOG" id="ENOG502RPU5">
    <property type="taxonomic scope" value="Eukaryota"/>
</dbReference>
<evidence type="ECO:0000313" key="2">
    <source>
        <dbReference type="EMBL" id="CBX94104.1"/>
    </source>
</evidence>
<dbReference type="OMA" id="KLSHEHC"/>
<dbReference type="RefSeq" id="XP_003837544.1">
    <property type="nucleotide sequence ID" value="XM_003837496.1"/>
</dbReference>
<feature type="coiled-coil region" evidence="1">
    <location>
        <begin position="5"/>
        <end position="95"/>
    </location>
</feature>
<keyword evidence="1" id="KW-0175">Coiled coil</keyword>
<organism evidence="3">
    <name type="scientific">Leptosphaeria maculans (strain JN3 / isolate v23.1.3 / race Av1-4-5-6-7-8)</name>
    <name type="common">Blackleg fungus</name>
    <name type="synonym">Phoma lingam</name>
    <dbReference type="NCBI Taxonomy" id="985895"/>
    <lineage>
        <taxon>Eukaryota</taxon>
        <taxon>Fungi</taxon>
        <taxon>Dikarya</taxon>
        <taxon>Ascomycota</taxon>
        <taxon>Pezizomycotina</taxon>
        <taxon>Dothideomycetes</taxon>
        <taxon>Pleosporomycetidae</taxon>
        <taxon>Pleosporales</taxon>
        <taxon>Pleosporineae</taxon>
        <taxon>Leptosphaeriaceae</taxon>
        <taxon>Plenodomus</taxon>
        <taxon>Plenodomus lingam/Leptosphaeria maculans species complex</taxon>
    </lineage>
</organism>
<dbReference type="AlphaFoldDB" id="E4ZQU9"/>
<dbReference type="EMBL" id="FP929116">
    <property type="protein sequence ID" value="CBX94104.1"/>
    <property type="molecule type" value="Genomic_DNA"/>
</dbReference>
<evidence type="ECO:0000256" key="1">
    <source>
        <dbReference type="SAM" id="Coils"/>
    </source>
</evidence>
<sequence>MDAENHRLQTELEHTKWEVDSLLQERNQWKHKFQHSQQELFQMNGSCARNNREMKLLQEENDEMKQQLAIKDGKIQNVTKIITRLEEQVKSEQSQFNALYFNYHETLLKTTQAAGPTHDDFEEMQTQLDCLRAENATLMAISHPKESCQEFGTRAMHQVEDAKQLQAAAEAEAEALRYLQTQNDLLQQQHNEDSQRIEDLVLENVQLLSDMARSADPSRVAFEDAVHDAGQSLEAELGGQGDSPSTIHSPKFAPLSSEPTPPAFYGRASSALVAQTARGMAASPANLATPVEKTRVILSLSSVKPVVSLPPVFPTAASRLSLALSPIKHMLHHAPARKPPTIHLTLSKPHSLSTTPRHPPTTKPNIALTIHIKPSDHKALSLLSRVHSVISKTSRLEVQGPTAHVDAFVKALQSAEAEMQQLAVSARHWEKVARDAGVRDRGGCGDKGHRGLRDELAAKGAQVRMLEGLLEEWRGKGE</sequence>
<protein>
    <submittedName>
        <fullName evidence="2">Predicted protein</fullName>
    </submittedName>
</protein>
<dbReference type="HOGENOM" id="CLU_571151_0_0_1"/>
<dbReference type="Proteomes" id="UP000002668">
    <property type="component" value="Genome"/>
</dbReference>
<reference evidence="3" key="1">
    <citation type="journal article" date="2011" name="Nat. Commun.">
        <title>Effector diversification within compartments of the Leptosphaeria maculans genome affected by Repeat-Induced Point mutations.</title>
        <authorList>
            <person name="Rouxel T."/>
            <person name="Grandaubert J."/>
            <person name="Hane J.K."/>
            <person name="Hoede C."/>
            <person name="van de Wouw A.P."/>
            <person name="Couloux A."/>
            <person name="Dominguez V."/>
            <person name="Anthouard V."/>
            <person name="Bally P."/>
            <person name="Bourras S."/>
            <person name="Cozijnsen A.J."/>
            <person name="Ciuffetti L.M."/>
            <person name="Degrave A."/>
            <person name="Dilmaghani A."/>
            <person name="Duret L."/>
            <person name="Fudal I."/>
            <person name="Goodwin S.B."/>
            <person name="Gout L."/>
            <person name="Glaser N."/>
            <person name="Linglin J."/>
            <person name="Kema G.H.J."/>
            <person name="Lapalu N."/>
            <person name="Lawrence C.B."/>
            <person name="May K."/>
            <person name="Meyer M."/>
            <person name="Ollivier B."/>
            <person name="Poulain J."/>
            <person name="Schoch C.L."/>
            <person name="Simon A."/>
            <person name="Spatafora J.W."/>
            <person name="Stachowiak A."/>
            <person name="Turgeon B.G."/>
            <person name="Tyler B.M."/>
            <person name="Vincent D."/>
            <person name="Weissenbach J."/>
            <person name="Amselem J."/>
            <person name="Quesneville H."/>
            <person name="Oliver R.P."/>
            <person name="Wincker P."/>
            <person name="Balesdent M.-H."/>
            <person name="Howlett B.J."/>
        </authorList>
    </citation>
    <scope>NUCLEOTIDE SEQUENCE [LARGE SCALE GENOMIC DNA]</scope>
    <source>
        <strain evidence="3">JN3 / isolate v23.1.3 / race Av1-4-5-6-7-8</strain>
    </source>
</reference>
<evidence type="ECO:0000313" key="3">
    <source>
        <dbReference type="Proteomes" id="UP000002668"/>
    </source>
</evidence>
<keyword evidence="3" id="KW-1185">Reference proteome</keyword>
<dbReference type="GeneID" id="13284184"/>
<dbReference type="VEuPathDB" id="FungiDB:LEMA_P037780.1"/>
<accession>E4ZQU9</accession>
<name>E4ZQU9_LEPMJ</name>